<evidence type="ECO:0000313" key="2">
    <source>
        <dbReference type="Proteomes" id="UP001166286"/>
    </source>
</evidence>
<gene>
    <name evidence="1" type="ORF">JMJ35_010600</name>
</gene>
<keyword evidence="2" id="KW-1185">Reference proteome</keyword>
<comment type="caution">
    <text evidence="1">The sequence shown here is derived from an EMBL/GenBank/DDBJ whole genome shotgun (WGS) entry which is preliminary data.</text>
</comment>
<evidence type="ECO:0000313" key="1">
    <source>
        <dbReference type="EMBL" id="KAK0506900.1"/>
    </source>
</evidence>
<sequence>MDESMDILSPGALQSLGLAPDFLDASPLDMTDINDTVYQHSLFLPDINDTVYQYSLLLPDINPEPSELQGLGEVGSDFAILPEFVASLGPIQVFPTVDGQGKRQRRRFSDAKRQEVAQVRKDGACMRCHLSKTPCSTGQPCKTCFSRWLSLNNRSKKLQWMSCVPYSWKDVNIFMPDPQFKSTEAWQTCVMLAQERTELRCKEVVHWDVSALCTDFATWMTADNAQPAATSRVGVLSSMQCQRLLCRYLDDDLCIYLPLLVRTSSLLYNRQDSPHPCYTNEHLSSARSLLGNELLKNLETALKPTALSKNSKQQLEVLFIVVFGTIIAVIYTCNTDSEGARVELIQILTHYLVLIGERVGLLQCDMKKLQLTQDCHNLWNKTGGFGWDYNTQSAPNDMAFSALDENSPAFMENHSNPGSSTGTYNSTLPYDHHHVSDPFLSL</sequence>
<protein>
    <submittedName>
        <fullName evidence="1">Uncharacterized protein</fullName>
    </submittedName>
</protein>
<name>A0AA39QRT5_9LECA</name>
<dbReference type="AlphaFoldDB" id="A0AA39QRT5"/>
<organism evidence="1 2">
    <name type="scientific">Cladonia borealis</name>
    <dbReference type="NCBI Taxonomy" id="184061"/>
    <lineage>
        <taxon>Eukaryota</taxon>
        <taxon>Fungi</taxon>
        <taxon>Dikarya</taxon>
        <taxon>Ascomycota</taxon>
        <taxon>Pezizomycotina</taxon>
        <taxon>Lecanoromycetes</taxon>
        <taxon>OSLEUM clade</taxon>
        <taxon>Lecanoromycetidae</taxon>
        <taxon>Lecanorales</taxon>
        <taxon>Lecanorineae</taxon>
        <taxon>Cladoniaceae</taxon>
        <taxon>Cladonia</taxon>
    </lineage>
</organism>
<reference evidence="1" key="1">
    <citation type="submission" date="2023-03" db="EMBL/GenBank/DDBJ databases">
        <title>Complete genome of Cladonia borealis.</title>
        <authorList>
            <person name="Park H."/>
        </authorList>
    </citation>
    <scope>NUCLEOTIDE SEQUENCE</scope>
    <source>
        <strain evidence="1">ANT050790</strain>
    </source>
</reference>
<proteinExistence type="predicted"/>
<dbReference type="Proteomes" id="UP001166286">
    <property type="component" value="Unassembled WGS sequence"/>
</dbReference>
<dbReference type="InterPro" id="IPR052973">
    <property type="entry name" value="Fungal_sec-metab_reg_TF"/>
</dbReference>
<dbReference type="EMBL" id="JAFEKC020000026">
    <property type="protein sequence ID" value="KAK0506900.1"/>
    <property type="molecule type" value="Genomic_DNA"/>
</dbReference>
<accession>A0AA39QRT5</accession>
<dbReference type="PANTHER" id="PTHR35392">
    <property type="entry name" value="ZN(II)2CYS6 TRANSCRIPTION FACTOR (EUROFUNG)-RELATED-RELATED"/>
    <property type="match status" value="1"/>
</dbReference>